<dbReference type="OrthoDB" id="10264378at2759"/>
<name>A0A0K2UV72_LEPSM</name>
<comment type="similarity">
    <text evidence="2">Belongs to the UTP25 family.</text>
</comment>
<evidence type="ECO:0000313" key="9">
    <source>
        <dbReference type="EMBL" id="CDW41591.1"/>
    </source>
</evidence>
<dbReference type="Gene3D" id="3.40.50.300">
    <property type="entry name" value="P-loop containing nucleotide triphosphate hydrolases"/>
    <property type="match status" value="1"/>
</dbReference>
<dbReference type="GO" id="GO:0034511">
    <property type="term" value="F:U3 snoRNA binding"/>
    <property type="evidence" value="ECO:0007669"/>
    <property type="project" value="InterPro"/>
</dbReference>
<evidence type="ECO:0000256" key="5">
    <source>
        <dbReference type="ARBA" id="ARBA00032325"/>
    </source>
</evidence>
<dbReference type="GO" id="GO:0000462">
    <property type="term" value="P:maturation of SSU-rRNA from tricistronic rRNA transcript (SSU-rRNA, 5.8S rRNA, LSU-rRNA)"/>
    <property type="evidence" value="ECO:0007669"/>
    <property type="project" value="TreeGrafter"/>
</dbReference>
<protein>
    <recommendedName>
        <fullName evidence="4">U3 small nucleolar RNA-associated protein 25 homolog</fullName>
    </recommendedName>
    <alternativeName>
        <fullName evidence="5">UTP25 small subunit processor component</fullName>
    </alternativeName>
</protein>
<dbReference type="Pfam" id="PF06862">
    <property type="entry name" value="Utp25_C"/>
    <property type="match status" value="1"/>
</dbReference>
<dbReference type="PANTHER" id="PTHR12933:SF0">
    <property type="entry name" value="U3 SMALL NUCLEOLAR RNA-ASSOCIATED PROTEIN 25 HOMOLOG"/>
    <property type="match status" value="1"/>
</dbReference>
<evidence type="ECO:0000256" key="4">
    <source>
        <dbReference type="ARBA" id="ARBA00024421"/>
    </source>
</evidence>
<feature type="domain" description="UTP25 C-terminal" evidence="7">
    <location>
        <begin position="602"/>
        <end position="783"/>
    </location>
</feature>
<feature type="region of interest" description="Disordered" evidence="6">
    <location>
        <begin position="1"/>
        <end position="56"/>
    </location>
</feature>
<dbReference type="GO" id="GO:0019843">
    <property type="term" value="F:rRNA binding"/>
    <property type="evidence" value="ECO:0007669"/>
    <property type="project" value="TreeGrafter"/>
</dbReference>
<accession>A0A0K2UV72</accession>
<evidence type="ECO:0000259" key="8">
    <source>
        <dbReference type="Pfam" id="PF22916"/>
    </source>
</evidence>
<evidence type="ECO:0000259" key="7">
    <source>
        <dbReference type="Pfam" id="PF06862"/>
    </source>
</evidence>
<evidence type="ECO:0000256" key="1">
    <source>
        <dbReference type="ARBA" id="ARBA00004604"/>
    </source>
</evidence>
<evidence type="ECO:0000256" key="6">
    <source>
        <dbReference type="SAM" id="MobiDB-lite"/>
    </source>
</evidence>
<dbReference type="InterPro" id="IPR010678">
    <property type="entry name" value="UTP25"/>
</dbReference>
<dbReference type="InterPro" id="IPR027417">
    <property type="entry name" value="P-loop_NTPase"/>
</dbReference>
<feature type="compositionally biased region" description="Acidic residues" evidence="6">
    <location>
        <begin position="76"/>
        <end position="107"/>
    </location>
</feature>
<organism evidence="9">
    <name type="scientific">Lepeophtheirus salmonis</name>
    <name type="common">Salmon louse</name>
    <name type="synonym">Caligus salmonis</name>
    <dbReference type="NCBI Taxonomy" id="72036"/>
    <lineage>
        <taxon>Eukaryota</taxon>
        <taxon>Metazoa</taxon>
        <taxon>Ecdysozoa</taxon>
        <taxon>Arthropoda</taxon>
        <taxon>Crustacea</taxon>
        <taxon>Multicrustacea</taxon>
        <taxon>Hexanauplia</taxon>
        <taxon>Copepoda</taxon>
        <taxon>Siphonostomatoida</taxon>
        <taxon>Caligidae</taxon>
        <taxon>Lepeophtheirus</taxon>
    </lineage>
</organism>
<reference evidence="9" key="1">
    <citation type="submission" date="2014-05" db="EMBL/GenBank/DDBJ databases">
        <authorList>
            <person name="Chronopoulou M."/>
        </authorList>
    </citation>
    <scope>NUCLEOTIDE SEQUENCE</scope>
    <source>
        <tissue evidence="9">Whole organism</tissue>
    </source>
</reference>
<dbReference type="AlphaFoldDB" id="A0A0K2UV72"/>
<evidence type="ECO:0000256" key="2">
    <source>
        <dbReference type="ARBA" id="ARBA00009223"/>
    </source>
</evidence>
<dbReference type="InterPro" id="IPR053939">
    <property type="entry name" value="UTP25_C"/>
</dbReference>
<feature type="region of interest" description="Disordered" evidence="6">
    <location>
        <begin position="71"/>
        <end position="166"/>
    </location>
</feature>
<comment type="subcellular location">
    <subcellularLocation>
        <location evidence="1">Nucleus</location>
        <location evidence="1">Nucleolus</location>
    </subcellularLocation>
</comment>
<dbReference type="InterPro" id="IPR053940">
    <property type="entry name" value="UTP25_NTPase-like"/>
</dbReference>
<dbReference type="EMBL" id="HACA01024230">
    <property type="protein sequence ID" value="CDW41591.1"/>
    <property type="molecule type" value="Transcribed_RNA"/>
</dbReference>
<feature type="compositionally biased region" description="Polar residues" evidence="6">
    <location>
        <begin position="27"/>
        <end position="37"/>
    </location>
</feature>
<dbReference type="GO" id="GO:0032040">
    <property type="term" value="C:small-subunit processome"/>
    <property type="evidence" value="ECO:0007669"/>
    <property type="project" value="TreeGrafter"/>
</dbReference>
<keyword evidence="3" id="KW-0539">Nucleus</keyword>
<dbReference type="PANTHER" id="PTHR12933">
    <property type="entry name" value="ORF PROTEIN-RELATED"/>
    <property type="match status" value="1"/>
</dbReference>
<dbReference type="Pfam" id="PF22916">
    <property type="entry name" value="UTP25_NTPase-like"/>
    <property type="match status" value="1"/>
</dbReference>
<feature type="domain" description="UTP25 NTP hydrolase-like" evidence="8">
    <location>
        <begin position="323"/>
        <end position="584"/>
    </location>
</feature>
<proteinExistence type="inferred from homology"/>
<evidence type="ECO:0000256" key="3">
    <source>
        <dbReference type="ARBA" id="ARBA00023242"/>
    </source>
</evidence>
<sequence>MGFKKANKRALLNPTGKGGIKPKRSKQFWQQRPTINFQVEDKDSASGSDEEVEEEEITEYDALLKVYGAQTCDVRSDEESDVDEAEEEEICEGEMEEEENDMDEEDVSLNGVDGIDEEDLLSNEEENETIDLESGEDENETIDLESGEEENETIDLESGEEEEEIVDTDIGSDILDENEDEFPEMDDENDTCGPSDPFVFRYELELQPSIIQNLESSNPYKPIETLQFKVLGRAEQRLLNLDNVQLLEDHSKSKLLEEEPTEEDDTGNECKKIRSFQLDAIKKPPKNFSSLSQMNVMKRILNKNPEENWGPMEKEFFSILNSYKDIYYPQRDDNNSGKLRSAYVLHAVNHILKSKAKIVSNNIKSKAGKEVRDQGLIRPKVLIVVPFRESARKIINSLKDCVFSTPAEISKNVANNPRFMEDFGGIDEELPEKRNKPDDFYNLFAGNIDDSFKIGISFGNKGIKLYSEFYSSDLIIASPLGLRLIIGVEGEKDRDFDFLNSIEMLIMDQMDVFSMQNWDHVLEIMSQLHKKPIKSHGVDFGRVRIWSLNGLNKFYRQTIFLSNIRMPEINALFNKECINYMGKIKINNPIKLGTICRVLGGINVPMTFRRFVSSELTRSPECRFNYFVSKILPDYTKDSMFHTLIFIPSYFDFVRLRNHFNVSSHDYGEICEYTKDKNIAAARDNFFHNELHFILYTERCHFYRRFRIKGVRHLVFYQLPQNPQFYPELVNHMLFQNRKGGGSDGHMSVTVLYDKYDVHRVSAVAGTDRCSKMFTSDKSTHMFMSDER</sequence>
<feature type="compositionally biased region" description="Acidic residues" evidence="6">
    <location>
        <begin position="114"/>
        <end position="166"/>
    </location>
</feature>